<evidence type="ECO:0000313" key="3">
    <source>
        <dbReference type="Proteomes" id="UP000663791"/>
    </source>
</evidence>
<organism evidence="2 3">
    <name type="scientific">Nocardioides faecalis</name>
    <dbReference type="NCBI Taxonomy" id="2803858"/>
    <lineage>
        <taxon>Bacteria</taxon>
        <taxon>Bacillati</taxon>
        <taxon>Actinomycetota</taxon>
        <taxon>Actinomycetes</taxon>
        <taxon>Propionibacteriales</taxon>
        <taxon>Nocardioidaceae</taxon>
        <taxon>Nocardioides</taxon>
    </lineage>
</organism>
<dbReference type="InterPro" id="IPR021240">
    <property type="entry name" value="DUF2776"/>
</dbReference>
<dbReference type="Proteomes" id="UP000663791">
    <property type="component" value="Unassembled WGS sequence"/>
</dbReference>
<dbReference type="RefSeq" id="WP_205289771.1">
    <property type="nucleotide sequence ID" value="NZ_CP074406.1"/>
</dbReference>
<feature type="transmembrane region" description="Helical" evidence="1">
    <location>
        <begin position="262"/>
        <end position="284"/>
    </location>
</feature>
<dbReference type="EMBL" id="JAERTX010000001">
    <property type="protein sequence ID" value="MBM9458469.1"/>
    <property type="molecule type" value="Genomic_DNA"/>
</dbReference>
<feature type="transmembrane region" description="Helical" evidence="1">
    <location>
        <begin position="227"/>
        <end position="250"/>
    </location>
</feature>
<dbReference type="AlphaFoldDB" id="A0A939BRC1"/>
<feature type="transmembrane region" description="Helical" evidence="1">
    <location>
        <begin position="42"/>
        <end position="62"/>
    </location>
</feature>
<feature type="transmembrane region" description="Helical" evidence="1">
    <location>
        <begin position="296"/>
        <end position="317"/>
    </location>
</feature>
<keyword evidence="3" id="KW-1185">Reference proteome</keyword>
<evidence type="ECO:0000313" key="2">
    <source>
        <dbReference type="EMBL" id="MBM9458469.1"/>
    </source>
</evidence>
<feature type="transmembrane region" description="Helical" evidence="1">
    <location>
        <begin position="151"/>
        <end position="176"/>
    </location>
</feature>
<comment type="caution">
    <text evidence="2">The sequence shown here is derived from an EMBL/GenBank/DDBJ whole genome shotgun (WGS) entry which is preliminary data.</text>
</comment>
<gene>
    <name evidence="2" type="ORF">JK386_00990</name>
</gene>
<keyword evidence="1" id="KW-0472">Membrane</keyword>
<name>A0A939BRC1_9ACTN</name>
<feature type="transmembrane region" description="Helical" evidence="1">
    <location>
        <begin position="74"/>
        <end position="95"/>
    </location>
</feature>
<feature type="transmembrane region" description="Helical" evidence="1">
    <location>
        <begin position="7"/>
        <end position="30"/>
    </location>
</feature>
<dbReference type="Pfam" id="PF10951">
    <property type="entry name" value="DUF2776"/>
    <property type="match status" value="1"/>
</dbReference>
<evidence type="ECO:0000256" key="1">
    <source>
        <dbReference type="SAM" id="Phobius"/>
    </source>
</evidence>
<keyword evidence="1" id="KW-0812">Transmembrane</keyword>
<protein>
    <submittedName>
        <fullName evidence="2">DUF2776 family protein</fullName>
    </submittedName>
</protein>
<keyword evidence="1" id="KW-1133">Transmembrane helix</keyword>
<proteinExistence type="predicted"/>
<sequence>MNYWVSVLFRAIPLAMGAVCVGLGVDVWTAADQPGNEVAGRVVTFLAAICVCLFCTAATIIRQLIHRFNTLDRWGYPILGYLTAAGAAAYGVVLFSGASAAGSDPDYVAGHVVLGLGLISGCVATVATASTRFSLIPANSARPAGDHAPPAGAFGGAATGVLCAIPVLLAAAAWAIVVVNLAQTTTPSRFTVGHVLAGIATICTSLIALVVSIVRQVNDAYTPRERVVWPWLVIVMGTLSLVWGIVLLILDSEPYYRTPGLVMIGLGLVCFSILSKVGLLALVWRRTFALANRVPLIPVLTALTCLFLAAFTFQAAVTDSAVFVAARVLTGLGAICFTLYSIVSILESGTSSSK</sequence>
<feature type="transmembrane region" description="Helical" evidence="1">
    <location>
        <begin position="323"/>
        <end position="346"/>
    </location>
</feature>
<reference evidence="2" key="1">
    <citation type="submission" date="2021-01" db="EMBL/GenBank/DDBJ databases">
        <title>Novel species in genus Nocardioides.</title>
        <authorList>
            <person name="Zhang G."/>
        </authorList>
    </citation>
    <scope>NUCLEOTIDE SEQUENCE</scope>
    <source>
        <strain evidence="2">Zg-536</strain>
    </source>
</reference>
<accession>A0A939BRC1</accession>
<feature type="transmembrane region" description="Helical" evidence="1">
    <location>
        <begin position="196"/>
        <end position="215"/>
    </location>
</feature>
<feature type="transmembrane region" description="Helical" evidence="1">
    <location>
        <begin position="107"/>
        <end position="130"/>
    </location>
</feature>